<dbReference type="EMBL" id="CP003154">
    <property type="protein sequence ID" value="AFL72560.1"/>
    <property type="molecule type" value="Genomic_DNA"/>
</dbReference>
<feature type="domain" description="4Fe-4S ferredoxin-type" evidence="4">
    <location>
        <begin position="67"/>
        <end position="96"/>
    </location>
</feature>
<dbReference type="Gene3D" id="3.30.70.20">
    <property type="match status" value="1"/>
</dbReference>
<evidence type="ECO:0000256" key="1">
    <source>
        <dbReference type="ARBA" id="ARBA00022723"/>
    </source>
</evidence>
<dbReference type="RefSeq" id="WP_014777058.1">
    <property type="nucleotide sequence ID" value="NC_018012.1"/>
</dbReference>
<dbReference type="GO" id="GO:0046872">
    <property type="term" value="F:metal ion binding"/>
    <property type="evidence" value="ECO:0007669"/>
    <property type="project" value="UniProtKB-KW"/>
</dbReference>
<evidence type="ECO:0000256" key="3">
    <source>
        <dbReference type="ARBA" id="ARBA00023014"/>
    </source>
</evidence>
<sequence length="116" mass="13225">MSWFSISALVTRSALHRPATRLYPFERRTPYAKTRGHIEFKINDCTFCTVCAVKCPTGAIVASKKDKTWAIDHGLCILCGNCVHDCREGCITQCREPWPPMRAKEVISYRQDYEAP</sequence>
<keyword evidence="1" id="KW-0479">Metal-binding</keyword>
<dbReference type="SUPFAM" id="SSF54862">
    <property type="entry name" value="4Fe-4S ferredoxins"/>
    <property type="match status" value="1"/>
</dbReference>
<dbReference type="InterPro" id="IPR017896">
    <property type="entry name" value="4Fe4S_Fe-S-bd"/>
</dbReference>
<accession>I3Y6E2</accession>
<dbReference type="Proteomes" id="UP000006062">
    <property type="component" value="Chromosome"/>
</dbReference>
<dbReference type="STRING" id="765911.Thivi_0499"/>
<dbReference type="AlphaFoldDB" id="I3Y6E2"/>
<keyword evidence="6" id="KW-1185">Reference proteome</keyword>
<evidence type="ECO:0000259" key="4">
    <source>
        <dbReference type="PROSITE" id="PS51379"/>
    </source>
</evidence>
<dbReference type="eggNOG" id="COG1143">
    <property type="taxonomic scope" value="Bacteria"/>
</dbReference>
<dbReference type="OrthoDB" id="9808559at2"/>
<dbReference type="PROSITE" id="PS51379">
    <property type="entry name" value="4FE4S_FER_2"/>
    <property type="match status" value="2"/>
</dbReference>
<gene>
    <name evidence="5" type="ordered locus">Thivi_0499</name>
</gene>
<evidence type="ECO:0000313" key="6">
    <source>
        <dbReference type="Proteomes" id="UP000006062"/>
    </source>
</evidence>
<proteinExistence type="predicted"/>
<evidence type="ECO:0000256" key="2">
    <source>
        <dbReference type="ARBA" id="ARBA00023004"/>
    </source>
</evidence>
<feature type="domain" description="4Fe-4S ferredoxin-type" evidence="4">
    <location>
        <begin position="36"/>
        <end position="65"/>
    </location>
</feature>
<name>I3Y6E2_THIV6</name>
<reference evidence="5 6" key="1">
    <citation type="submission" date="2012-06" db="EMBL/GenBank/DDBJ databases">
        <title>Complete sequence of Thiocystis violascens DSM 198.</title>
        <authorList>
            <consortium name="US DOE Joint Genome Institute"/>
            <person name="Lucas S."/>
            <person name="Han J."/>
            <person name="Lapidus A."/>
            <person name="Cheng J.-F."/>
            <person name="Goodwin L."/>
            <person name="Pitluck S."/>
            <person name="Peters L."/>
            <person name="Ovchinnikova G."/>
            <person name="Teshima H."/>
            <person name="Detter J.C."/>
            <person name="Han C."/>
            <person name="Tapia R."/>
            <person name="Land M."/>
            <person name="Hauser L."/>
            <person name="Kyrpides N."/>
            <person name="Ivanova N."/>
            <person name="Pagani I."/>
            <person name="Vogl K."/>
            <person name="Liu Z."/>
            <person name="Frigaard N.-U."/>
            <person name="Bryant D."/>
            <person name="Woyke T."/>
        </authorList>
    </citation>
    <scope>NUCLEOTIDE SEQUENCE [LARGE SCALE GENOMIC DNA]</scope>
    <source>
        <strain evidence="6">ATCC 17096 / DSM 198 / 6111</strain>
    </source>
</reference>
<dbReference type="InterPro" id="IPR017900">
    <property type="entry name" value="4Fe4S_Fe_S_CS"/>
</dbReference>
<organism evidence="5 6">
    <name type="scientific">Thiocystis violascens (strain ATCC 17096 / DSM 198 / 6111)</name>
    <name type="common">Chromatium violascens</name>
    <dbReference type="NCBI Taxonomy" id="765911"/>
    <lineage>
        <taxon>Bacteria</taxon>
        <taxon>Pseudomonadati</taxon>
        <taxon>Pseudomonadota</taxon>
        <taxon>Gammaproteobacteria</taxon>
        <taxon>Chromatiales</taxon>
        <taxon>Chromatiaceae</taxon>
        <taxon>Thiocystis</taxon>
    </lineage>
</organism>
<evidence type="ECO:0000313" key="5">
    <source>
        <dbReference type="EMBL" id="AFL72560.1"/>
    </source>
</evidence>
<dbReference type="GO" id="GO:0051536">
    <property type="term" value="F:iron-sulfur cluster binding"/>
    <property type="evidence" value="ECO:0007669"/>
    <property type="project" value="UniProtKB-KW"/>
</dbReference>
<keyword evidence="2" id="KW-0408">Iron</keyword>
<dbReference type="KEGG" id="tvi:Thivi_0499"/>
<protein>
    <submittedName>
        <fullName evidence="5">Ech hydrogenase subunit F</fullName>
    </submittedName>
</protein>
<dbReference type="PROSITE" id="PS00198">
    <property type="entry name" value="4FE4S_FER_1"/>
    <property type="match status" value="1"/>
</dbReference>
<dbReference type="Pfam" id="PF13187">
    <property type="entry name" value="Fer4_9"/>
    <property type="match status" value="1"/>
</dbReference>
<dbReference type="HOGENOM" id="CLU_067218_4_6_6"/>
<keyword evidence="3" id="KW-0411">Iron-sulfur</keyword>